<reference evidence="1 2" key="1">
    <citation type="submission" date="2011-10" db="EMBL/GenBank/DDBJ databases">
        <title>Whole genome sequence of Selenomonas ruminantium subsp. lactilytica TAM6421.</title>
        <authorList>
            <person name="Oguchi A."/>
            <person name="Ankai A."/>
            <person name="Kaneko J."/>
            <person name="Yamada-Narita S."/>
            <person name="Fukui S."/>
            <person name="Takahashi M."/>
            <person name="Onodera T."/>
            <person name="Kojima S."/>
            <person name="Fushimi T."/>
            <person name="Abe N."/>
            <person name="Kamio Y."/>
            <person name="Yamazaki S."/>
            <person name="Fujita N."/>
        </authorList>
    </citation>
    <scope>NUCLEOTIDE SEQUENCE [LARGE SCALE GENOMIC DNA]</scope>
    <source>
        <strain evidence="2">NBRC 103574 / TAM6421</strain>
    </source>
</reference>
<dbReference type="OrthoDB" id="9808209at2"/>
<dbReference type="eggNOG" id="COG5614">
    <property type="taxonomic scope" value="Bacteria"/>
</dbReference>
<evidence type="ECO:0000313" key="1">
    <source>
        <dbReference type="EMBL" id="BAL83525.1"/>
    </source>
</evidence>
<sequence length="104" mass="12045">MQIGRFKYRIEIQINTPTEDAEGNYVEEWQTVHTVWADITPVSSKQYFIANQDAAEVTCKIYIRYLADVTPRHRIVMKSHAYDIESVIPDIANGFCTIMAKEVF</sequence>
<dbReference type="Pfam" id="PF05521">
    <property type="entry name" value="Phage_HCP"/>
    <property type="match status" value="1"/>
</dbReference>
<evidence type="ECO:0000313" key="2">
    <source>
        <dbReference type="Proteomes" id="UP000007887"/>
    </source>
</evidence>
<dbReference type="Gene3D" id="2.40.10.270">
    <property type="entry name" value="Bacteriophage SPP1 head-tail adaptor protein"/>
    <property type="match status" value="1"/>
</dbReference>
<dbReference type="RefSeq" id="WP_014424956.1">
    <property type="nucleotide sequence ID" value="NC_017068.1"/>
</dbReference>
<dbReference type="Proteomes" id="UP000007887">
    <property type="component" value="Chromosome"/>
</dbReference>
<organism evidence="1 2">
    <name type="scientific">Selenomonas ruminantium subsp. lactilytica (strain NBRC 103574 / TAM6421)</name>
    <dbReference type="NCBI Taxonomy" id="927704"/>
    <lineage>
        <taxon>Bacteria</taxon>
        <taxon>Bacillati</taxon>
        <taxon>Bacillota</taxon>
        <taxon>Negativicutes</taxon>
        <taxon>Selenomonadales</taxon>
        <taxon>Selenomonadaceae</taxon>
        <taxon>Selenomonas</taxon>
    </lineage>
</organism>
<dbReference type="EMBL" id="AP012292">
    <property type="protein sequence ID" value="BAL83525.1"/>
    <property type="molecule type" value="Genomic_DNA"/>
</dbReference>
<protein>
    <submittedName>
        <fullName evidence="1">Putative phage head-tail adaptor</fullName>
    </submittedName>
</protein>
<dbReference type="PATRIC" id="fig|927704.6.peg.1888"/>
<dbReference type="AlphaFoldDB" id="I0GRY8"/>
<dbReference type="KEGG" id="sri:SELR_18170"/>
<accession>I0GRY8</accession>
<name>I0GRY8_SELRL</name>
<dbReference type="InterPro" id="IPR008767">
    <property type="entry name" value="Phage_SPP1_head-tail_adaptor"/>
</dbReference>
<dbReference type="InterPro" id="IPR038666">
    <property type="entry name" value="SSP1_head-tail_sf"/>
</dbReference>
<dbReference type="NCBIfam" id="TIGR01563">
    <property type="entry name" value="gp16_SPP1"/>
    <property type="match status" value="1"/>
</dbReference>
<gene>
    <name evidence="1" type="ordered locus">SELR_18170</name>
</gene>
<dbReference type="HOGENOM" id="CLU_147810_1_0_9"/>
<proteinExistence type="predicted"/>